<feature type="transmembrane region" description="Helical" evidence="1">
    <location>
        <begin position="348"/>
        <end position="368"/>
    </location>
</feature>
<name>A0ABY5GRU6_9GAMM</name>
<evidence type="ECO:0008006" key="4">
    <source>
        <dbReference type="Google" id="ProtNLM"/>
    </source>
</evidence>
<sequence>MFFMAFTSAFAFTSAVNLPIVFSIASCVSFLFCQVYLGDRKKLVDSFFLVFLMLVTISFCVSLFSSFNISARLNYYVSIIVVVFLFYYLPLLFMLNGGMDRGRWWLFFGFVFVCVWIFVEFIGRNFIGFDIDLYIPRKYLSDYASTALVDYFRARGPVEESGHMALYLIVVFFIVYSEIKKVSPVLTCILFFLGSVSLIFTFSVAAFIELPVAILLACMFFNAREVTVYLCRNPVKILMLSIVFCLTVWGAYDFLYELLYSKINGSSSINDRFGRFYETIHFIANSGFLNFLIGFGPGSAREFNFDLVLSSYVLILADYGFLGLILFVSIFIYSFFELYKIIDKTKQLLLAVAFFSLVLHFFVIPNYWYPWPWFLLAYIRYTRVNV</sequence>
<gene>
    <name evidence="2" type="ORF">KDX31_14045</name>
</gene>
<feature type="transmembrane region" description="Helical" evidence="1">
    <location>
        <begin position="73"/>
        <end position="93"/>
    </location>
</feature>
<feature type="transmembrane region" description="Helical" evidence="1">
    <location>
        <begin position="47"/>
        <end position="67"/>
    </location>
</feature>
<dbReference type="Proteomes" id="UP001059950">
    <property type="component" value="Chromosome"/>
</dbReference>
<reference evidence="2" key="1">
    <citation type="submission" date="2021-04" db="EMBL/GenBank/DDBJ databases">
        <title>Oceanospirillales bacteria with DddD are important DMSP degraders in coastal seawater.</title>
        <authorList>
            <person name="Liu J."/>
        </authorList>
    </citation>
    <scope>NUCLEOTIDE SEQUENCE</scope>
    <source>
        <strain evidence="2">GY6</strain>
    </source>
</reference>
<protein>
    <recommendedName>
        <fullName evidence="4">Polymerase</fullName>
    </recommendedName>
</protein>
<feature type="transmembrane region" description="Helical" evidence="1">
    <location>
        <begin position="189"/>
        <end position="217"/>
    </location>
</feature>
<feature type="transmembrane region" description="Helical" evidence="1">
    <location>
        <begin position="280"/>
        <end position="300"/>
    </location>
</feature>
<keyword evidence="1" id="KW-1133">Transmembrane helix</keyword>
<keyword evidence="1" id="KW-0472">Membrane</keyword>
<feature type="transmembrane region" description="Helical" evidence="1">
    <location>
        <begin position="105"/>
        <end position="127"/>
    </location>
</feature>
<proteinExistence type="predicted"/>
<organism evidence="2 3">
    <name type="scientific">Amphritea atlantica</name>
    <dbReference type="NCBI Taxonomy" id="355243"/>
    <lineage>
        <taxon>Bacteria</taxon>
        <taxon>Pseudomonadati</taxon>
        <taxon>Pseudomonadota</taxon>
        <taxon>Gammaproteobacteria</taxon>
        <taxon>Oceanospirillales</taxon>
        <taxon>Oceanospirillaceae</taxon>
        <taxon>Amphritea</taxon>
    </lineage>
</organism>
<evidence type="ECO:0000313" key="2">
    <source>
        <dbReference type="EMBL" id="UTW02468.1"/>
    </source>
</evidence>
<feature type="transmembrane region" description="Helical" evidence="1">
    <location>
        <begin position="237"/>
        <end position="259"/>
    </location>
</feature>
<evidence type="ECO:0000313" key="3">
    <source>
        <dbReference type="Proteomes" id="UP001059950"/>
    </source>
</evidence>
<feature type="transmembrane region" description="Helical" evidence="1">
    <location>
        <begin position="312"/>
        <end position="336"/>
    </location>
</feature>
<accession>A0ABY5GRU6</accession>
<dbReference type="EMBL" id="CP073344">
    <property type="protein sequence ID" value="UTW02468.1"/>
    <property type="molecule type" value="Genomic_DNA"/>
</dbReference>
<feature type="transmembrane region" description="Helical" evidence="1">
    <location>
        <begin position="20"/>
        <end position="38"/>
    </location>
</feature>
<feature type="transmembrane region" description="Helical" evidence="1">
    <location>
        <begin position="161"/>
        <end position="177"/>
    </location>
</feature>
<keyword evidence="3" id="KW-1185">Reference proteome</keyword>
<evidence type="ECO:0000256" key="1">
    <source>
        <dbReference type="SAM" id="Phobius"/>
    </source>
</evidence>
<keyword evidence="1" id="KW-0812">Transmembrane</keyword>